<keyword evidence="2" id="KW-0472">Membrane</keyword>
<dbReference type="OrthoDB" id="4328209at2"/>
<dbReference type="RefSeq" id="WP_114028415.1">
    <property type="nucleotide sequence ID" value="NZ_QOIL01000004.1"/>
</dbReference>
<reference evidence="3 4" key="1">
    <citation type="submission" date="2018-06" db="EMBL/GenBank/DDBJ databases">
        <title>Sphaerisporangium craniellae sp. nov., isolated from a marine sponge in the South China Sea.</title>
        <authorList>
            <person name="Li L."/>
        </authorList>
    </citation>
    <scope>NUCLEOTIDE SEQUENCE [LARGE SCALE GENOMIC DNA]</scope>
    <source>
        <strain evidence="3 4">CCTCC AA 208026</strain>
    </source>
</reference>
<sequence>MNSPDDLESELRALGDALSTPDPRPSDVAHAVRARLEGPGTEPLTDGGRRRRHRWRWAGAGVAVIVAVLAGLTPQGQAAVGHILRFAGIEVHVDEQPGPLPSGVPSPLPGERRVTLDEARRTVRFPFSVPTVLGDPQDVRVSDGGRVVSLFWPGLRLDAYNGVLSPVWRKDLGGPFPEQVMIGGSEGWWISSPHQVTYLPYDGGEHTMPRRAEPTLIWQKGLVGYRLEGPANVAQARRIAESVR</sequence>
<dbReference type="AlphaFoldDB" id="A0A367FQG1"/>
<organism evidence="3 4">
    <name type="scientific">Sphaerisporangium album</name>
    <dbReference type="NCBI Taxonomy" id="509200"/>
    <lineage>
        <taxon>Bacteria</taxon>
        <taxon>Bacillati</taxon>
        <taxon>Actinomycetota</taxon>
        <taxon>Actinomycetes</taxon>
        <taxon>Streptosporangiales</taxon>
        <taxon>Streptosporangiaceae</taxon>
        <taxon>Sphaerisporangium</taxon>
    </lineage>
</organism>
<proteinExistence type="predicted"/>
<protein>
    <recommendedName>
        <fullName evidence="5">DUF4367 domain-containing protein</fullName>
    </recommendedName>
</protein>
<feature type="transmembrane region" description="Helical" evidence="2">
    <location>
        <begin position="55"/>
        <end position="73"/>
    </location>
</feature>
<name>A0A367FQG1_9ACTN</name>
<keyword evidence="4" id="KW-1185">Reference proteome</keyword>
<feature type="region of interest" description="Disordered" evidence="1">
    <location>
        <begin position="1"/>
        <end position="26"/>
    </location>
</feature>
<evidence type="ECO:0000256" key="2">
    <source>
        <dbReference type="SAM" id="Phobius"/>
    </source>
</evidence>
<accession>A0A367FQG1</accession>
<evidence type="ECO:0000313" key="4">
    <source>
        <dbReference type="Proteomes" id="UP000253094"/>
    </source>
</evidence>
<evidence type="ECO:0000256" key="1">
    <source>
        <dbReference type="SAM" id="MobiDB-lite"/>
    </source>
</evidence>
<comment type="caution">
    <text evidence="3">The sequence shown here is derived from an EMBL/GenBank/DDBJ whole genome shotgun (WGS) entry which is preliminary data.</text>
</comment>
<keyword evidence="2" id="KW-0812">Transmembrane</keyword>
<keyword evidence="2" id="KW-1133">Transmembrane helix</keyword>
<gene>
    <name evidence="3" type="ORF">DQ384_09995</name>
</gene>
<dbReference type="Proteomes" id="UP000253094">
    <property type="component" value="Unassembled WGS sequence"/>
</dbReference>
<evidence type="ECO:0000313" key="3">
    <source>
        <dbReference type="EMBL" id="RCG31845.1"/>
    </source>
</evidence>
<dbReference type="EMBL" id="QOIL01000004">
    <property type="protein sequence ID" value="RCG31845.1"/>
    <property type="molecule type" value="Genomic_DNA"/>
</dbReference>
<evidence type="ECO:0008006" key="5">
    <source>
        <dbReference type="Google" id="ProtNLM"/>
    </source>
</evidence>